<dbReference type="InterPro" id="IPR016161">
    <property type="entry name" value="Ald_DH/histidinol_DH"/>
</dbReference>
<dbReference type="EMBL" id="CP000246">
    <property type="protein sequence ID" value="ABG83526.1"/>
    <property type="molecule type" value="Genomic_DNA"/>
</dbReference>
<dbReference type="GO" id="GO:0016620">
    <property type="term" value="F:oxidoreductase activity, acting on the aldehyde or oxo group of donors, NAD or NADP as acceptor"/>
    <property type="evidence" value="ECO:0007669"/>
    <property type="project" value="InterPro"/>
</dbReference>
<dbReference type="PaxDb" id="195103-CPF_0895"/>
<dbReference type="STRING" id="195103.CPF_0895"/>
<sequence length="492" mass="53136">MEFLDKDLVSIQETRGLIRKAKEAQSKLARMSQQDIDRIVKAISDAAYENSEKLAKMANEETGFGKWEDKVLKNVFAARTVYESIKDTKTVGIVEENVEKRAFKIMVPVGVVAGLIPSTNPTSTAIYKAMISIKARNAIVLSPHPSAKKCIIETAKIIAKAAERAGCPEGAIGCITVPSIEGTNELMKNKDTSLILATGGEAMVRAAYSSGTPAIGVGPGNGPAFIDKSADVKLAVKRILDSKTFDNGTICASEQSIVVEKAMEDEVVRELKEQGAYFLTEEQANQLSKFVMRANGTMNPQIVGKTPQDIAKLAGLEGIPSWARVLIPRECHVGHKYPFSREKLTTILTFFVEENVDAVLNRCREILLNEGAGHTFCMHANNEELVKRFALEMPVSRMVVNSPGALGGIGATINLVPALTLGCGAVGGSSTSHNIGPLDLMNTRNVAYGVRELEDIRELAVGATKEVAASLDLGDKEELINLLVKKIIEELK</sequence>
<keyword evidence="4" id="KW-1185">Reference proteome</keyword>
<keyword evidence="1" id="KW-0560">Oxidoreductase</keyword>
<evidence type="ECO:0000259" key="2">
    <source>
        <dbReference type="Pfam" id="PF00171"/>
    </source>
</evidence>
<evidence type="ECO:0000313" key="3">
    <source>
        <dbReference type="EMBL" id="ABG83526.1"/>
    </source>
</evidence>
<dbReference type="RefSeq" id="WP_011590426.1">
    <property type="nucleotide sequence ID" value="NC_008261.1"/>
</dbReference>
<evidence type="ECO:0000256" key="1">
    <source>
        <dbReference type="ARBA" id="ARBA00023002"/>
    </source>
</evidence>
<accession>A0A0H2YRH6</accession>
<name>A0A0H2YRH6_CLOP1</name>
<dbReference type="InterPro" id="IPR016163">
    <property type="entry name" value="Ald_DH_C"/>
</dbReference>
<dbReference type="InterPro" id="IPR015590">
    <property type="entry name" value="Aldehyde_DH_dom"/>
</dbReference>
<dbReference type="eggNOG" id="COG1012">
    <property type="taxonomic scope" value="Bacteria"/>
</dbReference>
<reference evidence="3 4" key="1">
    <citation type="journal article" date="2006" name="Genome Res.">
        <title>Skewed genomic variability in strains of the toxigenic bacterial pathogen, Clostridium perfringens.</title>
        <authorList>
            <person name="Myers G.S."/>
            <person name="Rasko D.A."/>
            <person name="Cheung J.K."/>
            <person name="Ravel J."/>
            <person name="Seshadri R."/>
            <person name="Deboy R.T."/>
            <person name="Ren Q."/>
            <person name="Varga J."/>
            <person name="Awad M.M."/>
            <person name="Brinkac L.M."/>
            <person name="Daugherty S.C."/>
            <person name="Haft D.H."/>
            <person name="Dodson R.J."/>
            <person name="Madupu R."/>
            <person name="Nelson W.C."/>
            <person name="Rosovitz M.J."/>
            <person name="Sullivan S.A."/>
            <person name="Khouri H."/>
            <person name="Dimitrov G.I."/>
            <person name="Watkins K.L."/>
            <person name="Mulligan S."/>
            <person name="Benton J."/>
            <person name="Radune D."/>
            <person name="Fisher D.J."/>
            <person name="Atkins H.S."/>
            <person name="Hiscox T."/>
            <person name="Jost B.H."/>
            <person name="Billington S.J."/>
            <person name="Songer J.G."/>
            <person name="McClane B.A."/>
            <person name="Titball R.W."/>
            <person name="Rood J.I."/>
            <person name="Melville S.B."/>
            <person name="Paulsen I.T."/>
        </authorList>
    </citation>
    <scope>NUCLEOTIDE SEQUENCE [LARGE SCALE GENOMIC DNA]</scope>
    <source>
        <strain evidence="4">ATCC 13124 / DSM 756 / JCM 1290 / NCIMB 6125 / NCTC 8237 / S 107 / Type A</strain>
    </source>
</reference>
<dbReference type="Proteomes" id="UP000001823">
    <property type="component" value="Chromosome"/>
</dbReference>
<dbReference type="PANTHER" id="PTHR11699">
    <property type="entry name" value="ALDEHYDE DEHYDROGENASE-RELATED"/>
    <property type="match status" value="1"/>
</dbReference>
<dbReference type="Gene3D" id="3.40.605.10">
    <property type="entry name" value="Aldehyde Dehydrogenase, Chain A, domain 1"/>
    <property type="match status" value="1"/>
</dbReference>
<dbReference type="KEGG" id="cpf:CPF_0895"/>
<dbReference type="SUPFAM" id="SSF53720">
    <property type="entry name" value="ALDH-like"/>
    <property type="match status" value="1"/>
</dbReference>
<dbReference type="Pfam" id="PF00171">
    <property type="entry name" value="Aldedh"/>
    <property type="match status" value="1"/>
</dbReference>
<dbReference type="AlphaFoldDB" id="A0A0H2YRH6"/>
<proteinExistence type="predicted"/>
<evidence type="ECO:0000313" key="4">
    <source>
        <dbReference type="Proteomes" id="UP000001823"/>
    </source>
</evidence>
<dbReference type="InterPro" id="IPR013357">
    <property type="entry name" value="Acetaldehyde_DH_acetylating"/>
</dbReference>
<organism evidence="3 4">
    <name type="scientific">Clostridium perfringens (strain ATCC 13124 / DSM 756 / JCM 1290 / NCIMB 6125 / NCTC 8237 / Type A)</name>
    <dbReference type="NCBI Taxonomy" id="195103"/>
    <lineage>
        <taxon>Bacteria</taxon>
        <taxon>Bacillati</taxon>
        <taxon>Bacillota</taxon>
        <taxon>Clostridia</taxon>
        <taxon>Eubacteriales</taxon>
        <taxon>Clostridiaceae</taxon>
        <taxon>Clostridium</taxon>
    </lineage>
</organism>
<dbReference type="CDD" id="cd07122">
    <property type="entry name" value="ALDH_F20_ACDH"/>
    <property type="match status" value="1"/>
</dbReference>
<dbReference type="HOGENOM" id="CLU_028794_3_1_9"/>
<dbReference type="NCBIfam" id="TIGR02518">
    <property type="entry name" value="EutH_ACDH"/>
    <property type="match status" value="1"/>
</dbReference>
<gene>
    <name evidence="3" type="ordered locus">CPF_0895</name>
</gene>
<feature type="domain" description="Aldehyde dehydrogenase" evidence="2">
    <location>
        <begin position="16"/>
        <end position="274"/>
    </location>
</feature>
<dbReference type="Gene3D" id="3.40.309.10">
    <property type="entry name" value="Aldehyde Dehydrogenase, Chain A, domain 2"/>
    <property type="match status" value="1"/>
</dbReference>
<dbReference type="InterPro" id="IPR016162">
    <property type="entry name" value="Ald_DH_N"/>
</dbReference>
<protein>
    <submittedName>
        <fullName evidence="3">Ethanolamine utilization protein</fullName>
    </submittedName>
</protein>